<keyword evidence="3 8" id="KW-0812">Transmembrane</keyword>
<dbReference type="PANTHER" id="PTHR30572:SF4">
    <property type="entry name" value="ABC TRANSPORTER PERMEASE YTRF"/>
    <property type="match status" value="1"/>
</dbReference>
<dbReference type="OrthoDB" id="4832961at2"/>
<comment type="caution">
    <text evidence="11">The sequence shown here is derived from an EMBL/GenBank/DDBJ whole genome shotgun (WGS) entry which is preliminary data.</text>
</comment>
<keyword evidence="5 8" id="KW-0472">Membrane</keyword>
<feature type="region of interest" description="Disordered" evidence="7">
    <location>
        <begin position="148"/>
        <end position="171"/>
    </location>
</feature>
<evidence type="ECO:0000256" key="4">
    <source>
        <dbReference type="ARBA" id="ARBA00022989"/>
    </source>
</evidence>
<evidence type="ECO:0000256" key="3">
    <source>
        <dbReference type="ARBA" id="ARBA00022692"/>
    </source>
</evidence>
<name>A0A4Q7MJD4_9MICO</name>
<comment type="subcellular location">
    <subcellularLocation>
        <location evidence="1">Cell membrane</location>
        <topology evidence="1">Multi-pass membrane protein</topology>
    </subcellularLocation>
</comment>
<feature type="domain" description="ABC3 transporter permease C-terminal" evidence="9">
    <location>
        <begin position="336"/>
        <end position="491"/>
    </location>
</feature>
<sequence>MFFTYLRRELAGRRRQTAIVAIGMALAIALVMIVNSVASGVRDAQASVLQSVYGVGTDLTVSQDPTPPEEGEAGAGPGRFEFGADDGTSTDDSTEISQSRLTAGFGSTTFDASALDTVADLDGVEAASAALSLTNMTFSGELPQFAQRTEGEPPAEGDTTQQAPTGGFDGAGGSAFDVNSFSVLGIDPGGAAVGPLSAVELADGRGLEASDAGQAVAVLDASYATSAELAVGDTIDVGGTEFEVVGTVTSTSADAATASNVYIPLGLAQSIAGLDGQVSDLYVQATSSDRIAAVQADIEEALPDATVSTQADLAASVSGSLSTASTLIANLGLWLSVAVLAAAFLIAILFTIQGVTRRTREFGTLKAIGWSNRRVVGQVAGESLVQGLIGGAAGLALGLAGIWVINLVAPTLGGSATTGTLAGGPVAGPGGDGGATASGPFGDRLADAAGSTTEVVLNAPVTISVVAIAIGLAVLGGLLAGAIGGWRAARLRPAEALRSVA</sequence>
<dbReference type="InterPro" id="IPR050250">
    <property type="entry name" value="Macrolide_Exporter_MacB"/>
</dbReference>
<evidence type="ECO:0000256" key="8">
    <source>
        <dbReference type="SAM" id="Phobius"/>
    </source>
</evidence>
<dbReference type="InterPro" id="IPR003838">
    <property type="entry name" value="ABC3_permease_C"/>
</dbReference>
<evidence type="ECO:0000256" key="2">
    <source>
        <dbReference type="ARBA" id="ARBA00022475"/>
    </source>
</evidence>
<evidence type="ECO:0000259" key="10">
    <source>
        <dbReference type="Pfam" id="PF12704"/>
    </source>
</evidence>
<dbReference type="PANTHER" id="PTHR30572">
    <property type="entry name" value="MEMBRANE COMPONENT OF TRANSPORTER-RELATED"/>
    <property type="match status" value="1"/>
</dbReference>
<feature type="transmembrane region" description="Helical" evidence="8">
    <location>
        <begin position="17"/>
        <end position="38"/>
    </location>
</feature>
<evidence type="ECO:0000256" key="7">
    <source>
        <dbReference type="SAM" id="MobiDB-lite"/>
    </source>
</evidence>
<evidence type="ECO:0000259" key="9">
    <source>
        <dbReference type="Pfam" id="PF02687"/>
    </source>
</evidence>
<dbReference type="GO" id="GO:0022857">
    <property type="term" value="F:transmembrane transporter activity"/>
    <property type="evidence" value="ECO:0007669"/>
    <property type="project" value="TreeGrafter"/>
</dbReference>
<keyword evidence="11" id="KW-0449">Lipoprotein</keyword>
<dbReference type="EMBL" id="SGWY01000001">
    <property type="protein sequence ID" value="RZS68475.1"/>
    <property type="molecule type" value="Genomic_DNA"/>
</dbReference>
<gene>
    <name evidence="11" type="ORF">EV187_0904</name>
</gene>
<keyword evidence="2" id="KW-1003">Cell membrane</keyword>
<evidence type="ECO:0000313" key="12">
    <source>
        <dbReference type="Proteomes" id="UP000293289"/>
    </source>
</evidence>
<proteinExistence type="inferred from homology"/>
<reference evidence="11 12" key="1">
    <citation type="submission" date="2019-02" db="EMBL/GenBank/DDBJ databases">
        <title>Genomic Encyclopedia of Type Strains, Phase IV (KMG-IV): sequencing the most valuable type-strain genomes for metagenomic binning, comparative biology and taxonomic classification.</title>
        <authorList>
            <person name="Goeker M."/>
        </authorList>
    </citation>
    <scope>NUCLEOTIDE SEQUENCE [LARGE SCALE GENOMIC DNA]</scope>
    <source>
        <strain evidence="11 12">DSM 43045</strain>
    </source>
</reference>
<evidence type="ECO:0000256" key="5">
    <source>
        <dbReference type="ARBA" id="ARBA00023136"/>
    </source>
</evidence>
<keyword evidence="4 8" id="KW-1133">Transmembrane helix</keyword>
<dbReference type="AlphaFoldDB" id="A0A4Q7MJD4"/>
<evidence type="ECO:0000313" key="11">
    <source>
        <dbReference type="EMBL" id="RZS68475.1"/>
    </source>
</evidence>
<dbReference type="RefSeq" id="WP_130351783.1">
    <property type="nucleotide sequence ID" value="NZ_SGWY01000001.1"/>
</dbReference>
<keyword evidence="12" id="KW-1185">Reference proteome</keyword>
<organism evidence="11 12">
    <name type="scientific">Agromyces ramosus</name>
    <dbReference type="NCBI Taxonomy" id="33879"/>
    <lineage>
        <taxon>Bacteria</taxon>
        <taxon>Bacillati</taxon>
        <taxon>Actinomycetota</taxon>
        <taxon>Actinomycetes</taxon>
        <taxon>Micrococcales</taxon>
        <taxon>Microbacteriaceae</taxon>
        <taxon>Agromyces</taxon>
    </lineage>
</organism>
<dbReference type="Pfam" id="PF12704">
    <property type="entry name" value="MacB_PCD"/>
    <property type="match status" value="1"/>
</dbReference>
<feature type="transmembrane region" description="Helical" evidence="8">
    <location>
        <begin position="383"/>
        <end position="405"/>
    </location>
</feature>
<comment type="similarity">
    <text evidence="6">Belongs to the ABC-4 integral membrane protein family.</text>
</comment>
<dbReference type="GO" id="GO:0005886">
    <property type="term" value="C:plasma membrane"/>
    <property type="evidence" value="ECO:0007669"/>
    <property type="project" value="UniProtKB-SubCell"/>
</dbReference>
<feature type="transmembrane region" description="Helical" evidence="8">
    <location>
        <begin position="461"/>
        <end position="483"/>
    </location>
</feature>
<dbReference type="Proteomes" id="UP000293289">
    <property type="component" value="Unassembled WGS sequence"/>
</dbReference>
<accession>A0A4Q7MJD4</accession>
<feature type="domain" description="MacB-like periplasmic core" evidence="10">
    <location>
        <begin position="17"/>
        <end position="300"/>
    </location>
</feature>
<dbReference type="Pfam" id="PF02687">
    <property type="entry name" value="FtsX"/>
    <property type="match status" value="1"/>
</dbReference>
<feature type="compositionally biased region" description="Low complexity" evidence="7">
    <location>
        <begin position="78"/>
        <end position="87"/>
    </location>
</feature>
<feature type="region of interest" description="Disordered" evidence="7">
    <location>
        <begin position="59"/>
        <end position="96"/>
    </location>
</feature>
<evidence type="ECO:0000256" key="1">
    <source>
        <dbReference type="ARBA" id="ARBA00004651"/>
    </source>
</evidence>
<protein>
    <submittedName>
        <fullName evidence="11">ABC-type lipoprotein release transport system permease subunit</fullName>
    </submittedName>
</protein>
<feature type="transmembrane region" description="Helical" evidence="8">
    <location>
        <begin position="331"/>
        <end position="352"/>
    </location>
</feature>
<evidence type="ECO:0000256" key="6">
    <source>
        <dbReference type="ARBA" id="ARBA00038076"/>
    </source>
</evidence>
<dbReference type="InterPro" id="IPR025857">
    <property type="entry name" value="MacB_PCD"/>
</dbReference>